<dbReference type="InterPro" id="IPR037293">
    <property type="entry name" value="Gal_Oxidase_central_sf"/>
</dbReference>
<dbReference type="AlphaFoldDB" id="A0A3N1GWJ4"/>
<dbReference type="SUPFAM" id="SSF81296">
    <property type="entry name" value="E set domains"/>
    <property type="match status" value="1"/>
</dbReference>
<dbReference type="Pfam" id="PF09118">
    <property type="entry name" value="GO-like_E_set"/>
    <property type="match status" value="1"/>
</dbReference>
<keyword evidence="3" id="KW-1185">Reference proteome</keyword>
<evidence type="ECO:0000313" key="3">
    <source>
        <dbReference type="Proteomes" id="UP000276232"/>
    </source>
</evidence>
<evidence type="ECO:0000259" key="1">
    <source>
        <dbReference type="Pfam" id="PF09118"/>
    </source>
</evidence>
<dbReference type="InterPro" id="IPR014756">
    <property type="entry name" value="Ig_E-set"/>
</dbReference>
<dbReference type="Gene3D" id="2.130.10.80">
    <property type="entry name" value="Galactose oxidase/kelch, beta-propeller"/>
    <property type="match status" value="2"/>
</dbReference>
<dbReference type="Proteomes" id="UP000276232">
    <property type="component" value="Unassembled WGS sequence"/>
</dbReference>
<proteinExistence type="predicted"/>
<dbReference type="InParanoid" id="A0A3N1GWJ4"/>
<feature type="domain" description="Galactose oxidase-like Early set" evidence="1">
    <location>
        <begin position="551"/>
        <end position="644"/>
    </location>
</feature>
<evidence type="ECO:0000313" key="2">
    <source>
        <dbReference type="EMBL" id="ROP34633.1"/>
    </source>
</evidence>
<dbReference type="RefSeq" id="WP_199720214.1">
    <property type="nucleotide sequence ID" value="NZ_RJKN01000006.1"/>
</dbReference>
<comment type="caution">
    <text evidence="2">The sequence shown here is derived from an EMBL/GenBank/DDBJ whole genome shotgun (WGS) entry which is preliminary data.</text>
</comment>
<dbReference type="InterPro" id="IPR011043">
    <property type="entry name" value="Gal_Oxase/kelch_b-propeller"/>
</dbReference>
<reference evidence="2 3" key="1">
    <citation type="journal article" date="2015" name="Stand. Genomic Sci.">
        <title>Genomic Encyclopedia of Bacterial and Archaeal Type Strains, Phase III: the genomes of soil and plant-associated and newly described type strains.</title>
        <authorList>
            <person name="Whitman W.B."/>
            <person name="Woyke T."/>
            <person name="Klenk H.P."/>
            <person name="Zhou Y."/>
            <person name="Lilburn T.G."/>
            <person name="Beck B.J."/>
            <person name="De Vos P."/>
            <person name="Vandamme P."/>
            <person name="Eisen J.A."/>
            <person name="Garrity G."/>
            <person name="Hugenholtz P."/>
            <person name="Kyrpides N.C."/>
        </authorList>
    </citation>
    <scope>NUCLEOTIDE SEQUENCE [LARGE SCALE GENOMIC DNA]</scope>
    <source>
        <strain evidence="2 3">CECT 7306</strain>
    </source>
</reference>
<dbReference type="InterPro" id="IPR015202">
    <property type="entry name" value="GO-like_E_set"/>
</dbReference>
<organism evidence="2 3">
    <name type="scientific">Pseudokineococcus lusitanus</name>
    <dbReference type="NCBI Taxonomy" id="763993"/>
    <lineage>
        <taxon>Bacteria</taxon>
        <taxon>Bacillati</taxon>
        <taxon>Actinomycetota</taxon>
        <taxon>Actinomycetes</taxon>
        <taxon>Kineosporiales</taxon>
        <taxon>Kineosporiaceae</taxon>
        <taxon>Pseudokineococcus</taxon>
    </lineage>
</organism>
<dbReference type="CDD" id="cd02851">
    <property type="entry name" value="E_set_GO_C"/>
    <property type="match status" value="1"/>
</dbReference>
<dbReference type="PANTHER" id="PTHR32208:SF21">
    <property type="entry name" value="LOW QUALITY PROTEIN: ALDEHYDE OXIDASE GLOX-LIKE"/>
    <property type="match status" value="1"/>
</dbReference>
<name>A0A3N1GWJ4_9ACTN</name>
<accession>A0A3N1GWJ4</accession>
<dbReference type="Gene3D" id="2.60.40.10">
    <property type="entry name" value="Immunoglobulins"/>
    <property type="match status" value="1"/>
</dbReference>
<gene>
    <name evidence="2" type="ORF">EDC03_2449</name>
</gene>
<dbReference type="InterPro" id="IPR013783">
    <property type="entry name" value="Ig-like_fold"/>
</dbReference>
<sequence>MKRSTALKLRNRAVVGGVAVLLVAVNGPQVAIGTDRASTFWQESRPDYMAANGSWTTVELPPEYQLNGVHSVLLATGKVLVVAGSGNNEHHFEAGTFRTLLWDPATDQMRTIDTPEDLFCGGHAFLPNGNVLIAGGTKKYEVLESDVERAAGVLTIHNDAIYEVDTPVPVGTVFVDDATGVEYRTTEDTVLPMVRKLAGGGKEPTSVRVWVEAVEPGTGDDFTGEGHQLTWKGDDRPGLYGQADTIDSAKQDYWGLDASYEFDIYKEQYVEVGDLNRARWYPSLFSAAGSNPDDDSIFAVSGLDEYGQFIDENQGTTEEYDVHAKTWTPRPDLDMPFPTYPALFRGADGKILYSGSSTGYGPAERLRAPGTWDLTTNEFAEIPGGLREPEMNETSSSILLAPAQEQDVLVAGGGPVGDTPGSTARVDVISFDDARVTPAPDLVQPGRYVSAVNLPTDDVLLTGGSRGYRGSNRSDNFAAQLYTPATNTMEEVAPNHVGRNYHSEALLLPDGSVLTLGSDPLYGDAENETAGTFEKRFEIYQPPYFFTEGARPMVLKAPESVERGTTFEVRASGNIASARLVRPSAVTHVTDTEQRSVALDVERTGSGALALTLDANENLTPAGHYMLFLVDENGKPSVAQWVHVP</sequence>
<dbReference type="EMBL" id="RJKN01000006">
    <property type="protein sequence ID" value="ROP34633.1"/>
    <property type="molecule type" value="Genomic_DNA"/>
</dbReference>
<dbReference type="GO" id="GO:0005975">
    <property type="term" value="P:carbohydrate metabolic process"/>
    <property type="evidence" value="ECO:0007669"/>
    <property type="project" value="UniProtKB-ARBA"/>
</dbReference>
<dbReference type="PANTHER" id="PTHR32208">
    <property type="entry name" value="SECRETED PROTEIN-RELATED"/>
    <property type="match status" value="1"/>
</dbReference>
<dbReference type="SUPFAM" id="SSF50965">
    <property type="entry name" value="Galactose oxidase, central domain"/>
    <property type="match status" value="1"/>
</dbReference>
<protein>
    <submittedName>
        <fullName evidence="2">Uncharacterized protein DUF1929</fullName>
    </submittedName>
</protein>